<dbReference type="AlphaFoldDB" id="A0A8H2VYT3"/>
<gene>
    <name evidence="3" type="ORF">SCLTRI_LOCUS7256</name>
</gene>
<dbReference type="Proteomes" id="UP000624404">
    <property type="component" value="Unassembled WGS sequence"/>
</dbReference>
<dbReference type="InterPro" id="IPR036291">
    <property type="entry name" value="NAD(P)-bd_dom_sf"/>
</dbReference>
<reference evidence="3" key="1">
    <citation type="submission" date="2020-10" db="EMBL/GenBank/DDBJ databases">
        <authorList>
            <person name="Kusch S."/>
        </authorList>
    </citation>
    <scope>NUCLEOTIDE SEQUENCE</scope>
    <source>
        <strain evidence="3">SwB9</strain>
    </source>
</reference>
<dbReference type="PANTHER" id="PTHR43669:SF3">
    <property type="entry name" value="ALCOHOL DEHYDROGENASE, PUTATIVE (AFU_ORTHOLOGUE AFUA_3G03445)-RELATED"/>
    <property type="match status" value="1"/>
</dbReference>
<evidence type="ECO:0000256" key="1">
    <source>
        <dbReference type="ARBA" id="ARBA00006484"/>
    </source>
</evidence>
<keyword evidence="2" id="KW-0560">Oxidoreductase</keyword>
<protein>
    <submittedName>
        <fullName evidence="3">185c0014-42a1-4bc6-9030-ae45f251e986-CDS</fullName>
    </submittedName>
</protein>
<comment type="caution">
    <text evidence="3">The sequence shown here is derived from an EMBL/GenBank/DDBJ whole genome shotgun (WGS) entry which is preliminary data.</text>
</comment>
<dbReference type="SUPFAM" id="SSF51735">
    <property type="entry name" value="NAD(P)-binding Rossmann-fold domains"/>
    <property type="match status" value="1"/>
</dbReference>
<comment type="similarity">
    <text evidence="1">Belongs to the short-chain dehydrogenases/reductases (SDR) family.</text>
</comment>
<dbReference type="InterPro" id="IPR002347">
    <property type="entry name" value="SDR_fam"/>
</dbReference>
<dbReference type="EMBL" id="CAJHIA010000026">
    <property type="protein sequence ID" value="CAD6447464.1"/>
    <property type="molecule type" value="Genomic_DNA"/>
</dbReference>
<accession>A0A8H2VYT3</accession>
<evidence type="ECO:0000256" key="2">
    <source>
        <dbReference type="ARBA" id="ARBA00023002"/>
    </source>
</evidence>
<dbReference type="GO" id="GO:0016491">
    <property type="term" value="F:oxidoreductase activity"/>
    <property type="evidence" value="ECO:0007669"/>
    <property type="project" value="UniProtKB-KW"/>
</dbReference>
<keyword evidence="4" id="KW-1185">Reference proteome</keyword>
<proteinExistence type="inferred from homology"/>
<evidence type="ECO:0000313" key="3">
    <source>
        <dbReference type="EMBL" id="CAD6447464.1"/>
    </source>
</evidence>
<dbReference type="OrthoDB" id="5336600at2759"/>
<sequence length="221" mass="24300">MALSRPILYFSNPKTYFDKIHKSIMSAPGPLFIIGTGPMIGSHIPRLFATHTYTADVTDTPGLTNALQKALKEVGSPEVVIYNAARVSYGKFGEYNEEDILEDFKIPNLGLYTTAKILLPALQALGKKKVDSHPALFVTSSPIVYQPFAPVFSLSMAKAAQANLVRGLIELVRDEVHVALVMVGGPVGEEEPVNNPEYIASKFWELWEQNKGERVGELLVQ</sequence>
<organism evidence="3 4">
    <name type="scientific">Sclerotinia trifoliorum</name>
    <dbReference type="NCBI Taxonomy" id="28548"/>
    <lineage>
        <taxon>Eukaryota</taxon>
        <taxon>Fungi</taxon>
        <taxon>Dikarya</taxon>
        <taxon>Ascomycota</taxon>
        <taxon>Pezizomycotina</taxon>
        <taxon>Leotiomycetes</taxon>
        <taxon>Helotiales</taxon>
        <taxon>Sclerotiniaceae</taxon>
        <taxon>Sclerotinia</taxon>
    </lineage>
</organism>
<name>A0A8H2VYT3_9HELO</name>
<dbReference type="Pfam" id="PF00106">
    <property type="entry name" value="adh_short"/>
    <property type="match status" value="1"/>
</dbReference>
<evidence type="ECO:0000313" key="4">
    <source>
        <dbReference type="Proteomes" id="UP000624404"/>
    </source>
</evidence>
<dbReference type="PANTHER" id="PTHR43669">
    <property type="entry name" value="5-KETO-D-GLUCONATE 5-REDUCTASE"/>
    <property type="match status" value="1"/>
</dbReference>
<dbReference type="Gene3D" id="3.40.50.720">
    <property type="entry name" value="NAD(P)-binding Rossmann-like Domain"/>
    <property type="match status" value="1"/>
</dbReference>